<protein>
    <recommendedName>
        <fullName evidence="3">RNA polymerase II-associated factor 1 homolog</fullName>
    </recommendedName>
</protein>
<dbReference type="PANTHER" id="PTHR23188:SF12">
    <property type="entry name" value="RNA POLYMERASE II-ASSOCIATED FACTOR 1 HOMOLOG"/>
    <property type="match status" value="1"/>
</dbReference>
<reference evidence="6" key="2">
    <citation type="submission" date="2025-09" db="UniProtKB">
        <authorList>
            <consortium name="Ensembl"/>
        </authorList>
    </citation>
    <scope>IDENTIFICATION</scope>
</reference>
<dbReference type="GO" id="GO:0006368">
    <property type="term" value="P:transcription elongation by RNA polymerase II"/>
    <property type="evidence" value="ECO:0007669"/>
    <property type="project" value="InterPro"/>
</dbReference>
<feature type="compositionally biased region" description="Basic and acidic residues" evidence="5">
    <location>
        <begin position="350"/>
        <end position="364"/>
    </location>
</feature>
<reference evidence="6" key="1">
    <citation type="submission" date="2025-08" db="UniProtKB">
        <authorList>
            <consortium name="Ensembl"/>
        </authorList>
    </citation>
    <scope>IDENTIFICATION</scope>
</reference>
<proteinExistence type="inferred from homology"/>
<comment type="similarity">
    <text evidence="2">Belongs to the PAF1 family.</text>
</comment>
<keyword evidence="4" id="KW-0539">Nucleus</keyword>
<evidence type="ECO:0000256" key="2">
    <source>
        <dbReference type="ARBA" id="ARBA00007560"/>
    </source>
</evidence>
<sequence>MAPTVQTQAQREDGHRSGVVCRVKYGNSLPDIPFDPKFITYPFDQHRFVQYKATSLEKQHKHELLTEPDLGVTIDLINPDTYRIDTSILLDPADEKLLEEEIQAPSSSKRSQQHAKVVPWMRKTEYISTEFNRYGVSNEKVEVKIGVSVKQQFTEEEIYKDRDSQIAAIEKTFEDAQKSIAQHYSKPRVTPVEVLPVFPDFKMWINPCAQVIFDSDPAPKDVSAPAGVDMMSQAMIRGMMDEEGNQFVAYFLPNEDTMRKRKRDVDEDLEYMPDEVYDYKIAREYNWNVKNKASKGYEENYFFIFRDGDGVYYNELETRVRLSKRRAKVGAPSSTNAVLVCKHRDMNEKELEAQDARKAQLENHEPEDEEEELDMMKDLQDSGNTNTFILYTCSEREDEERPAEEDEEEDEESSKRRERKSSGSESGEDRQARDEEEIFGSDDDSEDDEGERARSNSSSVQHSGSERASDSSDASDSE</sequence>
<evidence type="ECO:0000256" key="5">
    <source>
        <dbReference type="SAM" id="MobiDB-lite"/>
    </source>
</evidence>
<feature type="region of interest" description="Disordered" evidence="5">
    <location>
        <begin position="350"/>
        <end position="478"/>
    </location>
</feature>
<keyword evidence="7" id="KW-1185">Reference proteome</keyword>
<dbReference type="GO" id="GO:0016593">
    <property type="term" value="C:Cdc73/Paf1 complex"/>
    <property type="evidence" value="ECO:0007669"/>
    <property type="project" value="InterPro"/>
</dbReference>
<comment type="subcellular location">
    <subcellularLocation>
        <location evidence="1">Nucleus</location>
    </subcellularLocation>
</comment>
<organism evidence="6 7">
    <name type="scientific">Sinocyclocheilus anshuiensis</name>
    <dbReference type="NCBI Taxonomy" id="1608454"/>
    <lineage>
        <taxon>Eukaryota</taxon>
        <taxon>Metazoa</taxon>
        <taxon>Chordata</taxon>
        <taxon>Craniata</taxon>
        <taxon>Vertebrata</taxon>
        <taxon>Euteleostomi</taxon>
        <taxon>Actinopterygii</taxon>
        <taxon>Neopterygii</taxon>
        <taxon>Teleostei</taxon>
        <taxon>Ostariophysi</taxon>
        <taxon>Cypriniformes</taxon>
        <taxon>Cyprinidae</taxon>
        <taxon>Cyprininae</taxon>
        <taxon>Sinocyclocheilus</taxon>
    </lineage>
</organism>
<evidence type="ECO:0000256" key="4">
    <source>
        <dbReference type="ARBA" id="ARBA00023242"/>
    </source>
</evidence>
<dbReference type="GO" id="GO:0003682">
    <property type="term" value="F:chromatin binding"/>
    <property type="evidence" value="ECO:0007669"/>
    <property type="project" value="TreeGrafter"/>
</dbReference>
<evidence type="ECO:0000256" key="3">
    <source>
        <dbReference type="ARBA" id="ARBA00020462"/>
    </source>
</evidence>
<dbReference type="InterPro" id="IPR007133">
    <property type="entry name" value="RNA_pol_II-assoc_Paf1"/>
</dbReference>
<dbReference type="AlphaFoldDB" id="A0A671S2C6"/>
<evidence type="ECO:0000313" key="6">
    <source>
        <dbReference type="Ensembl" id="ENSSANP00000090143.1"/>
    </source>
</evidence>
<evidence type="ECO:0000313" key="7">
    <source>
        <dbReference type="Proteomes" id="UP000472260"/>
    </source>
</evidence>
<dbReference type="GO" id="GO:0000993">
    <property type="term" value="F:RNA polymerase II complex binding"/>
    <property type="evidence" value="ECO:0007669"/>
    <property type="project" value="TreeGrafter"/>
</dbReference>
<dbReference type="Pfam" id="PF03985">
    <property type="entry name" value="Paf1"/>
    <property type="match status" value="1"/>
</dbReference>
<dbReference type="Ensembl" id="ENSSANT00000095755.1">
    <property type="protein sequence ID" value="ENSSANP00000090143.1"/>
    <property type="gene ID" value="ENSSANG00000044428.1"/>
</dbReference>
<accession>A0A671S2C6</accession>
<evidence type="ECO:0000256" key="1">
    <source>
        <dbReference type="ARBA" id="ARBA00004123"/>
    </source>
</evidence>
<feature type="compositionally biased region" description="Acidic residues" evidence="5">
    <location>
        <begin position="434"/>
        <end position="450"/>
    </location>
</feature>
<feature type="compositionally biased region" description="Acidic residues" evidence="5">
    <location>
        <begin position="396"/>
        <end position="412"/>
    </location>
</feature>
<gene>
    <name evidence="6" type="primary">paf1</name>
</gene>
<dbReference type="PANTHER" id="PTHR23188">
    <property type="entry name" value="RNA POLYMERASE II-ASSOCIATED FACTOR 1 HOMOLOG"/>
    <property type="match status" value="1"/>
</dbReference>
<dbReference type="Proteomes" id="UP000472260">
    <property type="component" value="Unassembled WGS sequence"/>
</dbReference>
<name>A0A671S2C6_9TELE</name>